<sequence length="246" mass="26360">MNEAIRTEGLVKTFGQGRARVRALDGLDLSVPAGEAHGLLGAAGAGKTTAFRALLGLVRADSGTARLLDGDPWRDAVRLHRRLAFAPAAVRFWPGLSGGEIIDLLGRLRGGRADGRRRDELVARLDLDPRRKARTYSAGERQKLTVISALASDAELLMLDRPAADMDPPARAVVRACLAEERRDGRTLLLSGESLGELAEVCDRISVVRSGRTVESGPPDGLRHASPEDLLLSQDAVLENRRAAAP</sequence>
<dbReference type="PANTHER" id="PTHR42711">
    <property type="entry name" value="ABC TRANSPORTER ATP-BINDING PROTEIN"/>
    <property type="match status" value="1"/>
</dbReference>
<name>A0ABW0ZUF0_9ACTN</name>
<evidence type="ECO:0000256" key="2">
    <source>
        <dbReference type="ARBA" id="ARBA00005417"/>
    </source>
</evidence>
<evidence type="ECO:0000313" key="8">
    <source>
        <dbReference type="EMBL" id="MFC5744425.1"/>
    </source>
</evidence>
<keyword evidence="5 8" id="KW-0067">ATP-binding</keyword>
<dbReference type="InterPro" id="IPR017871">
    <property type="entry name" value="ABC_transporter-like_CS"/>
</dbReference>
<dbReference type="PROSITE" id="PS00211">
    <property type="entry name" value="ABC_TRANSPORTER_1"/>
    <property type="match status" value="1"/>
</dbReference>
<keyword evidence="6" id="KW-0046">Antibiotic resistance</keyword>
<comment type="similarity">
    <text evidence="2">Belongs to the ABC transporter superfamily.</text>
</comment>
<dbReference type="CDD" id="cd03230">
    <property type="entry name" value="ABC_DR_subfamily_A"/>
    <property type="match status" value="1"/>
</dbReference>
<dbReference type="InterPro" id="IPR027417">
    <property type="entry name" value="P-loop_NTPase"/>
</dbReference>
<comment type="caution">
    <text evidence="8">The sequence shown here is derived from an EMBL/GenBank/DDBJ whole genome shotgun (WGS) entry which is preliminary data.</text>
</comment>
<feature type="domain" description="ABC transporter" evidence="7">
    <location>
        <begin position="5"/>
        <end position="235"/>
    </location>
</feature>
<dbReference type="InterPro" id="IPR003439">
    <property type="entry name" value="ABC_transporter-like_ATP-bd"/>
</dbReference>
<proteinExistence type="inferred from homology"/>
<dbReference type="RefSeq" id="WP_378279570.1">
    <property type="nucleotide sequence ID" value="NZ_JBHSON010000002.1"/>
</dbReference>
<gene>
    <name evidence="8" type="ORF">ACFPZN_02225</name>
</gene>
<keyword evidence="4" id="KW-0547">Nucleotide-binding</keyword>
<protein>
    <submittedName>
        <fullName evidence="8">ABC transporter ATP-binding protein</fullName>
    </submittedName>
</protein>
<dbReference type="Pfam" id="PF00005">
    <property type="entry name" value="ABC_tran"/>
    <property type="match status" value="1"/>
</dbReference>
<evidence type="ECO:0000256" key="5">
    <source>
        <dbReference type="ARBA" id="ARBA00022840"/>
    </source>
</evidence>
<evidence type="ECO:0000256" key="3">
    <source>
        <dbReference type="ARBA" id="ARBA00022448"/>
    </source>
</evidence>
<evidence type="ECO:0000259" key="7">
    <source>
        <dbReference type="PROSITE" id="PS50893"/>
    </source>
</evidence>
<dbReference type="PANTHER" id="PTHR42711:SF5">
    <property type="entry name" value="ABC TRANSPORTER ATP-BINDING PROTEIN NATA"/>
    <property type="match status" value="1"/>
</dbReference>
<evidence type="ECO:0000313" key="9">
    <source>
        <dbReference type="Proteomes" id="UP001596074"/>
    </source>
</evidence>
<dbReference type="EMBL" id="JBHSON010000002">
    <property type="protein sequence ID" value="MFC5744425.1"/>
    <property type="molecule type" value="Genomic_DNA"/>
</dbReference>
<reference evidence="9" key="1">
    <citation type="journal article" date="2019" name="Int. J. Syst. Evol. Microbiol.">
        <title>The Global Catalogue of Microorganisms (GCM) 10K type strain sequencing project: providing services to taxonomists for standard genome sequencing and annotation.</title>
        <authorList>
            <consortium name="The Broad Institute Genomics Platform"/>
            <consortium name="The Broad Institute Genome Sequencing Center for Infectious Disease"/>
            <person name="Wu L."/>
            <person name="Ma J."/>
        </authorList>
    </citation>
    <scope>NUCLEOTIDE SEQUENCE [LARGE SCALE GENOMIC DNA]</scope>
    <source>
        <strain evidence="9">KCTC 42087</strain>
    </source>
</reference>
<dbReference type="Proteomes" id="UP001596074">
    <property type="component" value="Unassembled WGS sequence"/>
</dbReference>
<evidence type="ECO:0000256" key="1">
    <source>
        <dbReference type="ARBA" id="ARBA00004202"/>
    </source>
</evidence>
<accession>A0ABW0ZUF0</accession>
<evidence type="ECO:0000256" key="4">
    <source>
        <dbReference type="ARBA" id="ARBA00022741"/>
    </source>
</evidence>
<keyword evidence="3" id="KW-0813">Transport</keyword>
<dbReference type="Gene3D" id="3.40.50.300">
    <property type="entry name" value="P-loop containing nucleotide triphosphate hydrolases"/>
    <property type="match status" value="1"/>
</dbReference>
<dbReference type="GO" id="GO:0005524">
    <property type="term" value="F:ATP binding"/>
    <property type="evidence" value="ECO:0007669"/>
    <property type="project" value="UniProtKB-KW"/>
</dbReference>
<evidence type="ECO:0000256" key="6">
    <source>
        <dbReference type="ARBA" id="ARBA00023251"/>
    </source>
</evidence>
<dbReference type="PROSITE" id="PS50893">
    <property type="entry name" value="ABC_TRANSPORTER_2"/>
    <property type="match status" value="1"/>
</dbReference>
<comment type="subcellular location">
    <subcellularLocation>
        <location evidence="1">Cell membrane</location>
        <topology evidence="1">Peripheral membrane protein</topology>
    </subcellularLocation>
</comment>
<dbReference type="SUPFAM" id="SSF52540">
    <property type="entry name" value="P-loop containing nucleoside triphosphate hydrolases"/>
    <property type="match status" value="1"/>
</dbReference>
<organism evidence="8 9">
    <name type="scientific">Actinomadura rugatobispora</name>
    <dbReference type="NCBI Taxonomy" id="1994"/>
    <lineage>
        <taxon>Bacteria</taxon>
        <taxon>Bacillati</taxon>
        <taxon>Actinomycetota</taxon>
        <taxon>Actinomycetes</taxon>
        <taxon>Streptosporangiales</taxon>
        <taxon>Thermomonosporaceae</taxon>
        <taxon>Actinomadura</taxon>
    </lineage>
</organism>
<dbReference type="InterPro" id="IPR050763">
    <property type="entry name" value="ABC_transporter_ATP-binding"/>
</dbReference>
<keyword evidence="9" id="KW-1185">Reference proteome</keyword>